<dbReference type="PANTHER" id="PTHR37490">
    <property type="entry name" value="EXPRESSED PROTEIN"/>
    <property type="match status" value="1"/>
</dbReference>
<evidence type="ECO:0000256" key="3">
    <source>
        <dbReference type="SAM" id="Coils"/>
    </source>
</evidence>
<gene>
    <name evidence="7" type="ORF">PISL3812_06155</name>
</gene>
<keyword evidence="8" id="KW-1185">Reference proteome</keyword>
<dbReference type="InterPro" id="IPR004827">
    <property type="entry name" value="bZIP"/>
</dbReference>
<feature type="coiled-coil region" evidence="3">
    <location>
        <begin position="732"/>
        <end position="773"/>
    </location>
</feature>
<feature type="region of interest" description="Disordered" evidence="4">
    <location>
        <begin position="604"/>
        <end position="656"/>
    </location>
</feature>
<evidence type="ECO:0000256" key="4">
    <source>
        <dbReference type="SAM" id="MobiDB-lite"/>
    </source>
</evidence>
<feature type="region of interest" description="Disordered" evidence="4">
    <location>
        <begin position="491"/>
        <end position="527"/>
    </location>
</feature>
<dbReference type="GO" id="GO:0019239">
    <property type="term" value="F:deaminase activity"/>
    <property type="evidence" value="ECO:0007669"/>
    <property type="project" value="UniProtKB-ARBA"/>
</dbReference>
<dbReference type="PROSITE" id="PS00036">
    <property type="entry name" value="BZIP_BASIC"/>
    <property type="match status" value="1"/>
</dbReference>
<keyword evidence="1" id="KW-0479">Metal-binding</keyword>
<evidence type="ECO:0000256" key="1">
    <source>
        <dbReference type="ARBA" id="ARBA00022723"/>
    </source>
</evidence>
<name>A0A0U1M270_TALIS</name>
<feature type="domain" description="BZIP" evidence="5">
    <location>
        <begin position="714"/>
        <end position="771"/>
    </location>
</feature>
<dbReference type="InterPro" id="IPR046347">
    <property type="entry name" value="bZIP_sf"/>
</dbReference>
<dbReference type="PROSITE" id="PS00903">
    <property type="entry name" value="CYT_DCMP_DEAMINASES_1"/>
    <property type="match status" value="1"/>
</dbReference>
<keyword evidence="2" id="KW-0862">Zinc</keyword>
<dbReference type="Gene3D" id="1.20.5.170">
    <property type="match status" value="1"/>
</dbReference>
<dbReference type="GO" id="GO:0006139">
    <property type="term" value="P:nucleobase-containing compound metabolic process"/>
    <property type="evidence" value="ECO:0007669"/>
    <property type="project" value="UniProtKB-ARBA"/>
</dbReference>
<dbReference type="STRING" id="28573.A0A0U1M270"/>
<dbReference type="SUPFAM" id="SSF57959">
    <property type="entry name" value="Leucine zipper domain"/>
    <property type="match status" value="1"/>
</dbReference>
<feature type="compositionally biased region" description="Polar residues" evidence="4">
    <location>
        <begin position="696"/>
        <end position="711"/>
    </location>
</feature>
<keyword evidence="3" id="KW-0175">Coiled coil</keyword>
<dbReference type="CDD" id="cd01283">
    <property type="entry name" value="cytidine_deaminase"/>
    <property type="match status" value="1"/>
</dbReference>
<accession>A0A0U1M270</accession>
<dbReference type="EMBL" id="CVMT01000005">
    <property type="protein sequence ID" value="CRG89120.1"/>
    <property type="molecule type" value="Genomic_DNA"/>
</dbReference>
<dbReference type="SMART" id="SM00338">
    <property type="entry name" value="BRLZ"/>
    <property type="match status" value="1"/>
</dbReference>
<evidence type="ECO:0000259" key="5">
    <source>
        <dbReference type="PROSITE" id="PS50217"/>
    </source>
</evidence>
<dbReference type="PANTHER" id="PTHR37490:SF3">
    <property type="entry name" value="DUF3431 DOMAIN CONTAINING PROTEIN"/>
    <property type="match status" value="1"/>
</dbReference>
<dbReference type="InterPro" id="IPR016192">
    <property type="entry name" value="APOBEC/CMP_deaminase_Zn-bd"/>
</dbReference>
<dbReference type="GO" id="GO:0008270">
    <property type="term" value="F:zinc ion binding"/>
    <property type="evidence" value="ECO:0007669"/>
    <property type="project" value="InterPro"/>
</dbReference>
<organism evidence="7 8">
    <name type="scientific">Talaromyces islandicus</name>
    <name type="common">Penicillium islandicum</name>
    <dbReference type="NCBI Taxonomy" id="28573"/>
    <lineage>
        <taxon>Eukaryota</taxon>
        <taxon>Fungi</taxon>
        <taxon>Dikarya</taxon>
        <taxon>Ascomycota</taxon>
        <taxon>Pezizomycotina</taxon>
        <taxon>Eurotiomycetes</taxon>
        <taxon>Eurotiomycetidae</taxon>
        <taxon>Eurotiales</taxon>
        <taxon>Trichocomaceae</taxon>
        <taxon>Talaromyces</taxon>
        <taxon>Talaromyces sect. Islandici</taxon>
    </lineage>
</organism>
<evidence type="ECO:0000256" key="2">
    <source>
        <dbReference type="ARBA" id="ARBA00022833"/>
    </source>
</evidence>
<feature type="compositionally biased region" description="Polar residues" evidence="4">
    <location>
        <begin position="491"/>
        <end position="521"/>
    </location>
</feature>
<feature type="compositionally biased region" description="Polar residues" evidence="4">
    <location>
        <begin position="631"/>
        <end position="652"/>
    </location>
</feature>
<dbReference type="PROSITE" id="PS51747">
    <property type="entry name" value="CYT_DCMP_DEAMINASES_2"/>
    <property type="match status" value="1"/>
</dbReference>
<dbReference type="InterPro" id="IPR016193">
    <property type="entry name" value="Cytidine_deaminase-like"/>
</dbReference>
<feature type="domain" description="CMP/dCMP-type deaminase" evidence="6">
    <location>
        <begin position="336"/>
        <end position="467"/>
    </location>
</feature>
<dbReference type="GO" id="GO:0016814">
    <property type="term" value="F:hydrolase activity, acting on carbon-nitrogen (but not peptide) bonds, in cyclic amidines"/>
    <property type="evidence" value="ECO:0007669"/>
    <property type="project" value="UniProtKB-ARBA"/>
</dbReference>
<evidence type="ECO:0000259" key="6">
    <source>
        <dbReference type="PROSITE" id="PS51747"/>
    </source>
</evidence>
<evidence type="ECO:0000313" key="7">
    <source>
        <dbReference type="EMBL" id="CRG89120.1"/>
    </source>
</evidence>
<dbReference type="InterPro" id="IPR021838">
    <property type="entry name" value="DUF3431"/>
</dbReference>
<dbReference type="AlphaFoldDB" id="A0A0U1M270"/>
<feature type="compositionally biased region" description="Low complexity" evidence="4">
    <location>
        <begin position="671"/>
        <end position="690"/>
    </location>
</feature>
<dbReference type="OrthoDB" id="426718at2759"/>
<dbReference type="CDD" id="cd14686">
    <property type="entry name" value="bZIP"/>
    <property type="match status" value="1"/>
</dbReference>
<dbReference type="SUPFAM" id="SSF53927">
    <property type="entry name" value="Cytidine deaminase-like"/>
    <property type="match status" value="1"/>
</dbReference>
<protein>
    <submittedName>
        <fullName evidence="7">Blasticidin-S deaminase</fullName>
    </submittedName>
</protein>
<sequence>MPRRINRALVQFAFFCGLLSVILFINRPQSSSGKSFSWNTVRYKTTSRTLPEARGICPHLSTSKKPALVVARVSSDGDPAWIDPLSDKYHPCVYTADAPIDRTSKFLQVPANRGHEAMAYITFIIDNYDQIPERGAIFVHGSRWAWHNDEPVYDNAALLADLDIPAALGPWGYHNLRCDWSVSTCLPTAKPQGSLEISLQARVSPWDARAASDNLLPEALASIFGGDKRTSKRDDYFVPGRQDILRSQCCAQFVVAKANILQHSRDEYIALRQWLLDSGDNTQAAPLDDRVAGRILSYIWHILFIVHDDQTNAISLERLNNAACPRAEDCYCRLYLFIMPLSITEADLIKRATSVVHSLSPSDAHSIANAAIDSNDQVFTGVNVHHFTGGPCAELVMLGMAAAAGASKLTYIVAIANRQGGIPSPCGRCRQVLLDLQPQIKVIVAEDGGGPRAMAITDLLPYTAIQTPRFSLFPPLLVSLTVIQPWRRLQSQSSSVPGTPARTTTNRSSALSSTATDNDSCSHNHHQLPLSPSAYHLSQPVTSFSPPSLQQLPPLFPELPPYPLYQHLEAPYPPEGHLLADVTAAGDFLPSFSFLSPYDFLQGLEEYSPPPDQPDNAHKTTRRGSRDTENPAMTATELSAQPPSLSNSNRPHSSALRYDNVSPVCCSSLPAASLTAPSPSPSTQSSSIASRKPANSDPSSLKRSLAESQSPVEDEAVIEKRQRNTIAARKARRKKDDRIASLETELAAVTRERDEMKLLVARLEGENAALKKVGWG</sequence>
<dbReference type="Proteomes" id="UP000054383">
    <property type="component" value="Unassembled WGS sequence"/>
</dbReference>
<proteinExistence type="predicted"/>
<dbReference type="Gene3D" id="3.40.140.10">
    <property type="entry name" value="Cytidine Deaminase, domain 2"/>
    <property type="match status" value="1"/>
</dbReference>
<dbReference type="PROSITE" id="PS50217">
    <property type="entry name" value="BZIP"/>
    <property type="match status" value="1"/>
</dbReference>
<dbReference type="Pfam" id="PF11913">
    <property type="entry name" value="DUF3431"/>
    <property type="match status" value="1"/>
</dbReference>
<reference evidence="7" key="1">
    <citation type="submission" date="2015-04" db="EMBL/GenBank/DDBJ databases">
        <authorList>
            <person name="Syromyatnikov M.Y."/>
            <person name="Popov V.N."/>
        </authorList>
    </citation>
    <scope>NUCLEOTIDE SEQUENCE [LARGE SCALE GENOMIC DNA]</scope>
    <source>
        <strain evidence="7">WF-38-12</strain>
    </source>
</reference>
<feature type="region of interest" description="Disordered" evidence="4">
    <location>
        <begin position="671"/>
        <end position="715"/>
    </location>
</feature>
<dbReference type="InterPro" id="IPR002125">
    <property type="entry name" value="CMP_dCMP_dom"/>
</dbReference>
<dbReference type="GO" id="GO:0003700">
    <property type="term" value="F:DNA-binding transcription factor activity"/>
    <property type="evidence" value="ECO:0007669"/>
    <property type="project" value="InterPro"/>
</dbReference>
<evidence type="ECO:0000313" key="8">
    <source>
        <dbReference type="Proteomes" id="UP000054383"/>
    </source>
</evidence>